<dbReference type="FunFam" id="1.20.1560.10:FF:000044">
    <property type="entry name" value="ABC transporter B family member 9"/>
    <property type="match status" value="1"/>
</dbReference>
<dbReference type="PROSITE" id="PS50893">
    <property type="entry name" value="ABC_TRANSPORTER_2"/>
    <property type="match status" value="1"/>
</dbReference>
<evidence type="ECO:0000256" key="11">
    <source>
        <dbReference type="SAM" id="MobiDB-lite"/>
    </source>
</evidence>
<dbReference type="SMART" id="SM00382">
    <property type="entry name" value="AAA"/>
    <property type="match status" value="1"/>
</dbReference>
<feature type="domain" description="ABC transporter" evidence="13">
    <location>
        <begin position="378"/>
        <end position="600"/>
    </location>
</feature>
<proteinExistence type="evidence at transcript level"/>
<evidence type="ECO:0000256" key="2">
    <source>
        <dbReference type="ARBA" id="ARBA00007577"/>
    </source>
</evidence>
<feature type="transmembrane region" description="Helical" evidence="12">
    <location>
        <begin position="177"/>
        <end position="195"/>
    </location>
</feature>
<dbReference type="PROSITE" id="PS50929">
    <property type="entry name" value="ABC_TM1F"/>
    <property type="match status" value="2"/>
</dbReference>
<keyword evidence="4 12" id="KW-0812">Transmembrane</keyword>
<feature type="transmembrane region" description="Helical" evidence="12">
    <location>
        <begin position="280"/>
        <end position="302"/>
    </location>
</feature>
<feature type="transmembrane region" description="Helical" evidence="12">
    <location>
        <begin position="201"/>
        <end position="222"/>
    </location>
</feature>
<dbReference type="EMBL" id="MW890241">
    <property type="protein sequence ID" value="QVT92363.1"/>
    <property type="molecule type" value="mRNA"/>
</dbReference>
<evidence type="ECO:0000256" key="12">
    <source>
        <dbReference type="SAM" id="Phobius"/>
    </source>
</evidence>
<accession>A0A8E6YGR0</accession>
<evidence type="ECO:0000313" key="15">
    <source>
        <dbReference type="EMBL" id="QVT92363.1"/>
    </source>
</evidence>
<keyword evidence="3" id="KW-0813">Transport</keyword>
<evidence type="ECO:0000256" key="8">
    <source>
        <dbReference type="ARBA" id="ARBA00022989"/>
    </source>
</evidence>
<dbReference type="PANTHER" id="PTHR24222:SF50">
    <property type="entry name" value="ABC TRANSPORTER B FAMILY MEMBER 9-LIKE ISOFORM X2"/>
    <property type="match status" value="1"/>
</dbReference>
<feature type="transmembrane region" description="Helical" evidence="12">
    <location>
        <begin position="695"/>
        <end position="712"/>
    </location>
</feature>
<dbReference type="InterPro" id="IPR017871">
    <property type="entry name" value="ABC_transporter-like_CS"/>
</dbReference>
<evidence type="ECO:0000256" key="3">
    <source>
        <dbReference type="ARBA" id="ARBA00022448"/>
    </source>
</evidence>
<keyword evidence="9 12" id="KW-0472">Membrane</keyword>
<evidence type="ECO:0000256" key="1">
    <source>
        <dbReference type="ARBA" id="ARBA00004651"/>
    </source>
</evidence>
<dbReference type="FunFam" id="3.40.50.300:FF:000066">
    <property type="entry name" value="ABC transporter B family member 1"/>
    <property type="match status" value="1"/>
</dbReference>
<feature type="transmembrane region" description="Helical" evidence="12">
    <location>
        <begin position="104"/>
        <end position="124"/>
    </location>
</feature>
<reference evidence="15" key="1">
    <citation type="journal article" date="2021" name="BMC Genomics">
        <title>Genome-wide analysis of ATP-binding cassette transporter provides insight to genes related to bioactive metabolite transportation in Salvia miltiorrhiza.</title>
        <authorList>
            <person name="Yan L."/>
            <person name="Zhang J."/>
            <person name="Chen H."/>
            <person name="Luo H."/>
        </authorList>
    </citation>
    <scope>NUCLEOTIDE SEQUENCE</scope>
</reference>
<dbReference type="InterPro" id="IPR039421">
    <property type="entry name" value="Type_1_exporter"/>
</dbReference>
<evidence type="ECO:0000256" key="5">
    <source>
        <dbReference type="ARBA" id="ARBA00022737"/>
    </source>
</evidence>
<evidence type="ECO:0000256" key="7">
    <source>
        <dbReference type="ARBA" id="ARBA00022840"/>
    </source>
</evidence>
<comment type="subcellular location">
    <subcellularLocation>
        <location evidence="1">Cell membrane</location>
        <topology evidence="1">Multi-pass membrane protein</topology>
    </subcellularLocation>
</comment>
<feature type="region of interest" description="Disordered" evidence="11">
    <location>
        <begin position="605"/>
        <end position="648"/>
    </location>
</feature>
<dbReference type="CDD" id="cd03249">
    <property type="entry name" value="ABC_MTABC3_MDL1_MDL2"/>
    <property type="match status" value="1"/>
</dbReference>
<evidence type="ECO:0000259" key="13">
    <source>
        <dbReference type="PROSITE" id="PS50893"/>
    </source>
</evidence>
<keyword evidence="5" id="KW-0677">Repeat</keyword>
<dbReference type="PANTHER" id="PTHR24222">
    <property type="entry name" value="ABC TRANSPORTER B FAMILY"/>
    <property type="match status" value="1"/>
</dbReference>
<feature type="domain" description="ABC transmembrane type-1" evidence="14">
    <location>
        <begin position="723"/>
        <end position="770"/>
    </location>
</feature>
<dbReference type="GO" id="GO:0005524">
    <property type="term" value="F:ATP binding"/>
    <property type="evidence" value="ECO:0007669"/>
    <property type="project" value="UniProtKB-KW"/>
</dbReference>
<feature type="transmembrane region" description="Helical" evidence="12">
    <location>
        <begin position="322"/>
        <end position="343"/>
    </location>
</feature>
<dbReference type="InterPro" id="IPR011527">
    <property type="entry name" value="ABC1_TM_dom"/>
</dbReference>
<evidence type="ECO:0000259" key="14">
    <source>
        <dbReference type="PROSITE" id="PS50929"/>
    </source>
</evidence>
<gene>
    <name evidence="15" type="primary">ABCB26</name>
</gene>
<organism evidence="15">
    <name type="scientific">Salvia miltiorrhiza</name>
    <name type="common">Chinese sage</name>
    <dbReference type="NCBI Taxonomy" id="226208"/>
    <lineage>
        <taxon>Eukaryota</taxon>
        <taxon>Viridiplantae</taxon>
        <taxon>Streptophyta</taxon>
        <taxon>Embryophyta</taxon>
        <taxon>Tracheophyta</taxon>
        <taxon>Spermatophyta</taxon>
        <taxon>Magnoliopsida</taxon>
        <taxon>eudicotyledons</taxon>
        <taxon>Gunneridae</taxon>
        <taxon>Pentapetalae</taxon>
        <taxon>asterids</taxon>
        <taxon>lamiids</taxon>
        <taxon>Lamiales</taxon>
        <taxon>Lamiaceae</taxon>
        <taxon>Nepetoideae</taxon>
        <taxon>Mentheae</taxon>
        <taxon>Salviinae</taxon>
        <taxon>Salvia</taxon>
        <taxon>Salvia incertae sedis</taxon>
    </lineage>
</organism>
<keyword evidence="6" id="KW-0547">Nucleotide-binding</keyword>
<keyword evidence="7" id="KW-0067">ATP-binding</keyword>
<dbReference type="GO" id="GO:0005886">
    <property type="term" value="C:plasma membrane"/>
    <property type="evidence" value="ECO:0007669"/>
    <property type="project" value="UniProtKB-SubCell"/>
</dbReference>
<dbReference type="CDD" id="cd18577">
    <property type="entry name" value="ABC_6TM_Pgp_ABCB1_D1_like"/>
    <property type="match status" value="1"/>
</dbReference>
<evidence type="ECO:0000256" key="4">
    <source>
        <dbReference type="ARBA" id="ARBA00022692"/>
    </source>
</evidence>
<feature type="compositionally biased region" description="Low complexity" evidence="11">
    <location>
        <begin position="610"/>
        <end position="633"/>
    </location>
</feature>
<comment type="similarity">
    <text evidence="2">Belongs to the ABC transporter superfamily. ABCB family. Multidrug resistance exporter (TC 3.A.1.201) subfamily.</text>
</comment>
<name>A0A8E6YGR0_SALMI</name>
<keyword evidence="10" id="KW-0325">Glycoprotein</keyword>
<keyword evidence="8 12" id="KW-1133">Transmembrane helix</keyword>
<dbReference type="AlphaFoldDB" id="A0A8E6YGR0"/>
<dbReference type="GO" id="GO:0140359">
    <property type="term" value="F:ABC-type transporter activity"/>
    <property type="evidence" value="ECO:0007669"/>
    <property type="project" value="InterPro"/>
</dbReference>
<evidence type="ECO:0000256" key="6">
    <source>
        <dbReference type="ARBA" id="ARBA00022741"/>
    </source>
</evidence>
<dbReference type="Pfam" id="PF00005">
    <property type="entry name" value="ABC_tran"/>
    <property type="match status" value="1"/>
</dbReference>
<dbReference type="InterPro" id="IPR003593">
    <property type="entry name" value="AAA+_ATPase"/>
</dbReference>
<dbReference type="GO" id="GO:0016887">
    <property type="term" value="F:ATP hydrolysis activity"/>
    <property type="evidence" value="ECO:0007669"/>
    <property type="project" value="InterPro"/>
</dbReference>
<protein>
    <submittedName>
        <fullName evidence="15">ABC transporter</fullName>
    </submittedName>
</protein>
<evidence type="ECO:0000256" key="10">
    <source>
        <dbReference type="ARBA" id="ARBA00023180"/>
    </source>
</evidence>
<feature type="domain" description="ABC transmembrane type-1" evidence="14">
    <location>
        <begin position="58"/>
        <end position="344"/>
    </location>
</feature>
<evidence type="ECO:0000256" key="9">
    <source>
        <dbReference type="ARBA" id="ARBA00023136"/>
    </source>
</evidence>
<dbReference type="PROSITE" id="PS00211">
    <property type="entry name" value="ABC_TRANSPORTER_1"/>
    <property type="match status" value="1"/>
</dbReference>
<feature type="transmembrane region" description="Helical" evidence="12">
    <location>
        <begin position="54"/>
        <end position="78"/>
    </location>
</feature>
<sequence>MRSQFENYFSLPNFQNRRIEMANDLAAATTPSEKKEEEKVPYYKLFSFADKLDVLLMVVGAIAAIGNGVSQPLMTLIFGELVDSFGGGDKSSIVHAVSKVALKLVYLGIGAGVASLLQMMCWMVTGERQAARIRGLYLKTILRQDIEFFDTQTSTGEIIGRMSGDTILIQDAMGEKVGKFIQFVSTFVGGFLIAFCRGWLLAIVLCTCIPALCIAGAFSAVLMGKMATLGQAAYAEAGNVVEQTVGAIRTVQSYNGEKQAVDKYDSKLQIAYKATAKQGLASGTGFGCMLFVVFATYGLAVWYGGKLIITKGYSGGKVVNVIMSIMTGGIAIGQAFPCVSSFASGQAAAYKMFETINRKPKIDAGCSGIVLEDIKGEIELKDVYFRYPARPEVQIFQGFSIFIPSGKTAALVGQSGSGKSTVISLVERFYDPEAGEVLIDGVNLKQLKLKWIRGKIGLVSQEPILFATSMKDNILYGKEDATVEEHLALQGLDTMVGEHGTQLSGGQKQRIAIARAILKDPKILLLDEATSALDAESERVVQEALDNVMTNRTTVVVAHRLTTIRNADMIAVVHLGKLVEQGTHDELMKDTEGAYTQLVCMQERAKETETSSSQEESPQVLQRSLSRSDSQRLSMRKSTSNDSSRHSFSLYGVPTFDMRGIQPIEDEGEEPDAVKLRKRKKVSIRRLAALNKPEAPYLVLGCVGAGVQGLVFPMLSTLLALPVQNYFFGVAGGKLIQRIRSMSFKKVVHQEISWFDDPANSSGAIGARLSVMPPLLEWWGMLWD</sequence>
<dbReference type="Pfam" id="PF00664">
    <property type="entry name" value="ABC_membrane"/>
    <property type="match status" value="2"/>
</dbReference>
<dbReference type="InterPro" id="IPR003439">
    <property type="entry name" value="ABC_transporter-like_ATP-bd"/>
</dbReference>